<sequence length="29" mass="3290">MFIIKGIMDDEREPFTEERVLAFAGICGT</sequence>
<accession>N2BDK7</accession>
<reference evidence="1 2" key="1">
    <citation type="journal article" date="2014" name="Genome Announc.">
        <title>Draft genome sequences of the altered schaedler flora, a defined bacterial community from gnotobiotic mice.</title>
        <authorList>
            <person name="Wannemuehler M.J."/>
            <person name="Overstreet A.M."/>
            <person name="Ward D.V."/>
            <person name="Phillips G.J."/>
        </authorList>
    </citation>
    <scope>NUCLEOTIDE SEQUENCE [LARGE SCALE GENOMIC DNA]</scope>
    <source>
        <strain evidence="1 2">ASF492</strain>
    </source>
</reference>
<organism evidence="1 2">
    <name type="scientific">Eubacterium plexicaudatum ASF492</name>
    <dbReference type="NCBI Taxonomy" id="1235802"/>
    <lineage>
        <taxon>Bacteria</taxon>
        <taxon>Bacillati</taxon>
        <taxon>Bacillota</taxon>
        <taxon>Clostridia</taxon>
        <taxon>Eubacteriales</taxon>
        <taxon>Eubacteriaceae</taxon>
        <taxon>Eubacterium</taxon>
    </lineage>
</organism>
<evidence type="ECO:0000313" key="1">
    <source>
        <dbReference type="EMBL" id="EMZ36410.1"/>
    </source>
</evidence>
<dbReference type="HOGENOM" id="CLU_3409343_0_0_9"/>
<evidence type="ECO:0000313" key="2">
    <source>
        <dbReference type="Proteomes" id="UP000012589"/>
    </source>
</evidence>
<dbReference type="Proteomes" id="UP000012589">
    <property type="component" value="Unassembled WGS sequence"/>
</dbReference>
<keyword evidence="2" id="KW-1185">Reference proteome</keyword>
<comment type="caution">
    <text evidence="1">The sequence shown here is derived from an EMBL/GenBank/DDBJ whole genome shotgun (WGS) entry which is preliminary data.</text>
</comment>
<dbReference type="EMBL" id="AQFT01000023">
    <property type="protein sequence ID" value="EMZ36410.1"/>
    <property type="molecule type" value="Genomic_DNA"/>
</dbReference>
<dbReference type="AlphaFoldDB" id="N2BDK7"/>
<name>N2BDK7_9FIRM</name>
<protein>
    <submittedName>
        <fullName evidence="1">Uncharacterized protein</fullName>
    </submittedName>
</protein>
<proteinExistence type="predicted"/>
<gene>
    <name evidence="1" type="ORF">C823_00777</name>
</gene>
<dbReference type="STRING" id="1235802.C823_00777"/>